<dbReference type="STRING" id="1079859.SAMN04515674_101201"/>
<keyword evidence="2" id="KW-0378">Hydrolase</keyword>
<dbReference type="PROSITE" id="PS00149">
    <property type="entry name" value="SULFATASE_2"/>
    <property type="match status" value="1"/>
</dbReference>
<dbReference type="Gene3D" id="3.30.1120.10">
    <property type="match status" value="1"/>
</dbReference>
<dbReference type="InterPro" id="IPR024607">
    <property type="entry name" value="Sulfatase_CS"/>
</dbReference>
<dbReference type="AlphaFoldDB" id="A0A1I5M9H2"/>
<dbReference type="GO" id="GO:0016787">
    <property type="term" value="F:hydrolase activity"/>
    <property type="evidence" value="ECO:0007669"/>
    <property type="project" value="UniProtKB-KW"/>
</dbReference>
<keyword evidence="5" id="KW-1185">Reference proteome</keyword>
<dbReference type="Proteomes" id="UP000199306">
    <property type="component" value="Unassembled WGS sequence"/>
</dbReference>
<dbReference type="CDD" id="cd16143">
    <property type="entry name" value="ARS_like"/>
    <property type="match status" value="1"/>
</dbReference>
<dbReference type="PANTHER" id="PTHR43751:SF7">
    <property type="entry name" value="ARYLSULPHATASE A"/>
    <property type="match status" value="1"/>
</dbReference>
<dbReference type="InterPro" id="IPR017850">
    <property type="entry name" value="Alkaline_phosphatase_core_sf"/>
</dbReference>
<dbReference type="PROSITE" id="PS00523">
    <property type="entry name" value="SULFATASE_1"/>
    <property type="match status" value="1"/>
</dbReference>
<evidence type="ECO:0000256" key="2">
    <source>
        <dbReference type="ARBA" id="ARBA00022801"/>
    </source>
</evidence>
<gene>
    <name evidence="4" type="ORF">SAMN04515674_101201</name>
</gene>
<evidence type="ECO:0000313" key="4">
    <source>
        <dbReference type="EMBL" id="SFP06278.1"/>
    </source>
</evidence>
<dbReference type="OrthoDB" id="9764377at2"/>
<protein>
    <submittedName>
        <fullName evidence="4">Arylsulfatase A</fullName>
    </submittedName>
</protein>
<name>A0A1I5M9H2_9BACT</name>
<organism evidence="4 5">
    <name type="scientific">Pseudarcicella hirudinis</name>
    <dbReference type="NCBI Taxonomy" id="1079859"/>
    <lineage>
        <taxon>Bacteria</taxon>
        <taxon>Pseudomonadati</taxon>
        <taxon>Bacteroidota</taxon>
        <taxon>Cytophagia</taxon>
        <taxon>Cytophagales</taxon>
        <taxon>Flectobacillaceae</taxon>
        <taxon>Pseudarcicella</taxon>
    </lineage>
</organism>
<dbReference type="InterPro" id="IPR000917">
    <property type="entry name" value="Sulfatase_N"/>
</dbReference>
<dbReference type="Gene3D" id="3.40.720.10">
    <property type="entry name" value="Alkaline Phosphatase, subunit A"/>
    <property type="match status" value="1"/>
</dbReference>
<dbReference type="Pfam" id="PF00884">
    <property type="entry name" value="Sulfatase"/>
    <property type="match status" value="1"/>
</dbReference>
<feature type="domain" description="Sulfatase N-terminal" evidence="3">
    <location>
        <begin position="37"/>
        <end position="412"/>
    </location>
</feature>
<comment type="similarity">
    <text evidence="1">Belongs to the sulfatase family.</text>
</comment>
<reference evidence="4 5" key="1">
    <citation type="submission" date="2016-10" db="EMBL/GenBank/DDBJ databases">
        <authorList>
            <person name="de Groot N.N."/>
        </authorList>
    </citation>
    <scope>NUCLEOTIDE SEQUENCE [LARGE SCALE GENOMIC DNA]</scope>
    <source>
        <strain evidence="5">E92,LMG 26720,CCM 7988</strain>
    </source>
</reference>
<evidence type="ECO:0000259" key="3">
    <source>
        <dbReference type="Pfam" id="PF00884"/>
    </source>
</evidence>
<evidence type="ECO:0000313" key="5">
    <source>
        <dbReference type="Proteomes" id="UP000199306"/>
    </source>
</evidence>
<proteinExistence type="inferred from homology"/>
<sequence>MINKKFRLPARFLVLFAILPAVFLAGFKIISNPDKRPNILVIYADDLGYGDVSAYKRGTLKTPNIDELANGGVRFTNGYATSSTCTPSRFAFLTGSYPWRTKGTSILPGDAPLLIDTSTLTLPKMLKKAGYFTGVVGKWHLGLGSGNLDWNKEIQKSPNDVGFDYSYIMAATNDRVPTVFVENRKVAGLDPADPLLVDYQKNFAGEPTAISNPELMTKLKWQHGHNQSVHNGVPRIGYMKGGKSALWVDEDMADIFLNKVKSFIDDHHPARTGKPFFMYYALHEPHVPRVPNARFVGKSGMGPRGDAILEADWCVGEIMKKLKKEGLLENTLVVFSSDNGPVLNDGYYDEAVEKLGKHTPSGGLRGGKYSLFEAGAKVPFIACWKGVTKTMISDAVICQVDLMASFAKLAGVKNSSPDSKDLLNVLIGKSEKGRNELVLEASGRLAFRQGNFLLIPPGKGQKIIRDVNIETGLSPEFQLYDLAKDSGQMHNIARQYPQLREKMLIAMQKIVGDQSKINTKELELK</sequence>
<dbReference type="RefSeq" id="WP_092010785.1">
    <property type="nucleotide sequence ID" value="NZ_FOXH01000001.1"/>
</dbReference>
<dbReference type="InterPro" id="IPR052701">
    <property type="entry name" value="GAG_Ulvan_Degrading_Sulfatases"/>
</dbReference>
<dbReference type="SUPFAM" id="SSF53649">
    <property type="entry name" value="Alkaline phosphatase-like"/>
    <property type="match status" value="1"/>
</dbReference>
<dbReference type="EMBL" id="FOXH01000001">
    <property type="protein sequence ID" value="SFP06278.1"/>
    <property type="molecule type" value="Genomic_DNA"/>
</dbReference>
<evidence type="ECO:0000256" key="1">
    <source>
        <dbReference type="ARBA" id="ARBA00008779"/>
    </source>
</evidence>
<accession>A0A1I5M9H2</accession>
<dbReference type="PANTHER" id="PTHR43751">
    <property type="entry name" value="SULFATASE"/>
    <property type="match status" value="1"/>
</dbReference>